<dbReference type="AlphaFoldDB" id="A0A5N5TKI8"/>
<feature type="compositionally biased region" description="Gly residues" evidence="5">
    <location>
        <begin position="573"/>
        <end position="582"/>
    </location>
</feature>
<feature type="region of interest" description="Disordered" evidence="5">
    <location>
        <begin position="479"/>
        <end position="617"/>
    </location>
</feature>
<dbReference type="PROSITE" id="PS00028">
    <property type="entry name" value="ZINC_FINGER_C2H2_1"/>
    <property type="match status" value="1"/>
</dbReference>
<dbReference type="OrthoDB" id="6110130at2759"/>
<evidence type="ECO:0000313" key="7">
    <source>
        <dbReference type="EMBL" id="KAB7506656.1"/>
    </source>
</evidence>
<comment type="caution">
    <text evidence="7">The sequence shown here is derived from an EMBL/GenBank/DDBJ whole genome shotgun (WGS) entry which is preliminary data.</text>
</comment>
<dbReference type="EMBL" id="SEYY01000711">
    <property type="protein sequence ID" value="KAB7506656.1"/>
    <property type="molecule type" value="Genomic_DNA"/>
</dbReference>
<dbReference type="GO" id="GO:0008270">
    <property type="term" value="F:zinc ion binding"/>
    <property type="evidence" value="ECO:0007669"/>
    <property type="project" value="UniProtKB-KW"/>
</dbReference>
<evidence type="ECO:0000259" key="6">
    <source>
        <dbReference type="PROSITE" id="PS00028"/>
    </source>
</evidence>
<keyword evidence="1" id="KW-0479">Metal-binding</keyword>
<evidence type="ECO:0000256" key="1">
    <source>
        <dbReference type="ARBA" id="ARBA00022723"/>
    </source>
</evidence>
<dbReference type="Gene3D" id="3.30.160.60">
    <property type="entry name" value="Classic Zinc Finger"/>
    <property type="match status" value="2"/>
</dbReference>
<feature type="compositionally biased region" description="Polar residues" evidence="5">
    <location>
        <begin position="333"/>
        <end position="349"/>
    </location>
</feature>
<evidence type="ECO:0000256" key="4">
    <source>
        <dbReference type="ARBA" id="ARBA00022833"/>
    </source>
</evidence>
<feature type="compositionally biased region" description="Basic and acidic residues" evidence="5">
    <location>
        <begin position="590"/>
        <end position="609"/>
    </location>
</feature>
<keyword evidence="8" id="KW-1185">Reference proteome</keyword>
<proteinExistence type="predicted"/>
<feature type="compositionally biased region" description="Low complexity" evidence="5">
    <location>
        <begin position="485"/>
        <end position="495"/>
    </location>
</feature>
<dbReference type="GO" id="GO:0005634">
    <property type="term" value="C:nucleus"/>
    <property type="evidence" value="ECO:0007669"/>
    <property type="project" value="TreeGrafter"/>
</dbReference>
<feature type="non-terminal residue" evidence="7">
    <location>
        <position position="1"/>
    </location>
</feature>
<feature type="region of interest" description="Disordered" evidence="5">
    <location>
        <begin position="333"/>
        <end position="372"/>
    </location>
</feature>
<dbReference type="PANTHER" id="PTHR24403:SF110">
    <property type="entry name" value="C2H2-TYPE DOMAIN-CONTAINING PROTEIN-RELATED"/>
    <property type="match status" value="1"/>
</dbReference>
<keyword evidence="2" id="KW-0677">Repeat</keyword>
<organism evidence="7 8">
    <name type="scientific">Armadillidium nasatum</name>
    <dbReference type="NCBI Taxonomy" id="96803"/>
    <lineage>
        <taxon>Eukaryota</taxon>
        <taxon>Metazoa</taxon>
        <taxon>Ecdysozoa</taxon>
        <taxon>Arthropoda</taxon>
        <taxon>Crustacea</taxon>
        <taxon>Multicrustacea</taxon>
        <taxon>Malacostraca</taxon>
        <taxon>Eumalacostraca</taxon>
        <taxon>Peracarida</taxon>
        <taxon>Isopoda</taxon>
        <taxon>Oniscidea</taxon>
        <taxon>Crinocheta</taxon>
        <taxon>Armadillidiidae</taxon>
        <taxon>Armadillidium</taxon>
    </lineage>
</organism>
<keyword evidence="3" id="KW-0863">Zinc-finger</keyword>
<feature type="compositionally biased region" description="Low complexity" evidence="5">
    <location>
        <begin position="551"/>
        <end position="572"/>
    </location>
</feature>
<evidence type="ECO:0000256" key="2">
    <source>
        <dbReference type="ARBA" id="ARBA00022737"/>
    </source>
</evidence>
<reference evidence="7 8" key="1">
    <citation type="journal article" date="2019" name="PLoS Biol.">
        <title>Sex chromosomes control vertical transmission of feminizing Wolbachia symbionts in an isopod.</title>
        <authorList>
            <person name="Becking T."/>
            <person name="Chebbi M.A."/>
            <person name="Giraud I."/>
            <person name="Moumen B."/>
            <person name="Laverre T."/>
            <person name="Caubet Y."/>
            <person name="Peccoud J."/>
            <person name="Gilbert C."/>
            <person name="Cordaux R."/>
        </authorList>
    </citation>
    <scope>NUCLEOTIDE SEQUENCE [LARGE SCALE GENOMIC DNA]</scope>
    <source>
        <strain evidence="7">ANa2</strain>
        <tissue evidence="7">Whole body excluding digestive tract and cuticle</tissue>
    </source>
</reference>
<dbReference type="GO" id="GO:0045944">
    <property type="term" value="P:positive regulation of transcription by RNA polymerase II"/>
    <property type="evidence" value="ECO:0007669"/>
    <property type="project" value="TreeGrafter"/>
</dbReference>
<accession>A0A5N5TKI8</accession>
<keyword evidence="4" id="KW-0862">Zinc</keyword>
<gene>
    <name evidence="7" type="primary">mep-1</name>
    <name evidence="7" type="ORF">Anas_02214</name>
</gene>
<dbReference type="InterPro" id="IPR013087">
    <property type="entry name" value="Znf_C2H2_type"/>
</dbReference>
<name>A0A5N5TKI8_9CRUS</name>
<evidence type="ECO:0000313" key="8">
    <source>
        <dbReference type="Proteomes" id="UP000326759"/>
    </source>
</evidence>
<dbReference type="InterPro" id="IPR050688">
    <property type="entry name" value="Zinc_finger/UBP_domain"/>
</dbReference>
<dbReference type="Proteomes" id="UP000326759">
    <property type="component" value="Unassembled WGS sequence"/>
</dbReference>
<protein>
    <submittedName>
        <fullName evidence="7">MOG interacting and ectopic P-granules protein 1</fullName>
    </submittedName>
</protein>
<feature type="domain" description="C2H2-type" evidence="6">
    <location>
        <begin position="453"/>
        <end position="474"/>
    </location>
</feature>
<evidence type="ECO:0000256" key="3">
    <source>
        <dbReference type="ARBA" id="ARBA00022771"/>
    </source>
</evidence>
<evidence type="ECO:0000256" key="5">
    <source>
        <dbReference type="SAM" id="MobiDB-lite"/>
    </source>
</evidence>
<feature type="compositionally biased region" description="Basic and acidic residues" evidence="5">
    <location>
        <begin position="526"/>
        <end position="538"/>
    </location>
</feature>
<dbReference type="SMART" id="SM00355">
    <property type="entry name" value="ZnF_C2H2"/>
    <property type="match status" value="6"/>
</dbReference>
<sequence length="617" mass="66941">WEGYYRSALGKFFLELGLNHTQEFIQADLLKMQKRRVEKLKTNPTKQDVIAIKSLERQLNVSKEKNKPFFLQMKTCKFCSYKTESDLVMERHLESPHMVNYTYKCNFCDFETRGPQVILFHTEAEHNVRGRLERAPAFFQCPLCPFEDNNKSKMTRHSFSCAKKFKADKNCDLTDWEPPAKIPKIHRGRPNVSAFGKAFDGLKMQNILPKNLGGLNINLQNAISSSLLNSAANVSANSIAGRGRGRPVGSYKNITQNIGNRSGSLVYQNRSPGLLQPIQGVTSAQQLSIANQVLQSVTQGGSNRVPRILPAASAGSLLPGLAASSSITIQSVQNKSGNTKAPQQPSISITPLPRGGSQSSGNKSGNTTVPSAGNSQRPAFVICEICDGYIKGLERHLLGTHGLVTSSMQEAANKGKDAGRCPICGKVFQWKLLNHVSRDHKMTLKPAHLSYKCTVCTATFNMYRLFENHVYSAHSVVNKNKSNESGGSSTTTSSSVPAKKPVTGTETPLKINDEITIIPQPAAKSPKTESKASPKKDSPSVSKEITITKVGSRSSSRRSGGSSSNSNNSGSGSSSGGGGGGVEVISLDDSPQKRQAEEPPKKRTRETATSKRARTSS</sequence>
<feature type="compositionally biased region" description="Low complexity" evidence="5">
    <location>
        <begin position="355"/>
        <end position="366"/>
    </location>
</feature>
<dbReference type="PANTHER" id="PTHR24403">
    <property type="entry name" value="ZINC FINGER PROTEIN"/>
    <property type="match status" value="1"/>
</dbReference>